<evidence type="ECO:0000256" key="4">
    <source>
        <dbReference type="ARBA" id="ARBA00023136"/>
    </source>
</evidence>
<accession>A0ABQ8G116</accession>
<evidence type="ECO:0000256" key="5">
    <source>
        <dbReference type="SAM" id="MobiDB-lite"/>
    </source>
</evidence>
<keyword evidence="2 6" id="KW-0812">Transmembrane</keyword>
<organism evidence="8 9">
    <name type="scientific">Macrophomina phaseolina</name>
    <dbReference type="NCBI Taxonomy" id="35725"/>
    <lineage>
        <taxon>Eukaryota</taxon>
        <taxon>Fungi</taxon>
        <taxon>Dikarya</taxon>
        <taxon>Ascomycota</taxon>
        <taxon>Pezizomycotina</taxon>
        <taxon>Dothideomycetes</taxon>
        <taxon>Dothideomycetes incertae sedis</taxon>
        <taxon>Botryosphaeriales</taxon>
        <taxon>Botryosphaeriaceae</taxon>
        <taxon>Macrophomina</taxon>
    </lineage>
</organism>
<protein>
    <submittedName>
        <fullName evidence="8">Integral peroxisomal membrane peroxin-domain-containing protein</fullName>
    </submittedName>
</protein>
<reference evidence="8 9" key="1">
    <citation type="journal article" date="2021" name="Nat. Commun.">
        <title>Genetic determinants of endophytism in the Arabidopsis root mycobiome.</title>
        <authorList>
            <person name="Mesny F."/>
            <person name="Miyauchi S."/>
            <person name="Thiergart T."/>
            <person name="Pickel B."/>
            <person name="Atanasova L."/>
            <person name="Karlsson M."/>
            <person name="Huettel B."/>
            <person name="Barry K.W."/>
            <person name="Haridas S."/>
            <person name="Chen C."/>
            <person name="Bauer D."/>
            <person name="Andreopoulos W."/>
            <person name="Pangilinan J."/>
            <person name="LaButti K."/>
            <person name="Riley R."/>
            <person name="Lipzen A."/>
            <person name="Clum A."/>
            <person name="Drula E."/>
            <person name="Henrissat B."/>
            <person name="Kohler A."/>
            <person name="Grigoriev I.V."/>
            <person name="Martin F.M."/>
            <person name="Hacquard S."/>
        </authorList>
    </citation>
    <scope>NUCLEOTIDE SEQUENCE [LARGE SCALE GENOMIC DNA]</scope>
    <source>
        <strain evidence="8 9">MPI-SDFR-AT-0080</strain>
    </source>
</reference>
<comment type="caution">
    <text evidence="8">The sequence shown here is derived from an EMBL/GenBank/DDBJ whole genome shotgun (WGS) entry which is preliminary data.</text>
</comment>
<dbReference type="InterPro" id="IPR052816">
    <property type="entry name" value="Peroxisomal_Membrane_PEX28-32"/>
</dbReference>
<dbReference type="Proteomes" id="UP000774617">
    <property type="component" value="Unassembled WGS sequence"/>
</dbReference>
<dbReference type="EMBL" id="JAGTJR010000028">
    <property type="protein sequence ID" value="KAH7041958.1"/>
    <property type="molecule type" value="Genomic_DNA"/>
</dbReference>
<keyword evidence="3 6" id="KW-1133">Transmembrane helix</keyword>
<evidence type="ECO:0000256" key="2">
    <source>
        <dbReference type="ARBA" id="ARBA00022692"/>
    </source>
</evidence>
<feature type="region of interest" description="Disordered" evidence="5">
    <location>
        <begin position="16"/>
        <end position="41"/>
    </location>
</feature>
<dbReference type="InterPro" id="IPR010482">
    <property type="entry name" value="TECPR1-like_DysF"/>
</dbReference>
<feature type="transmembrane region" description="Helical" evidence="6">
    <location>
        <begin position="193"/>
        <end position="213"/>
    </location>
</feature>
<dbReference type="PANTHER" id="PTHR28304">
    <property type="entry name" value="PEROXISOMAL MEMBRANE PROTEIN PEX29"/>
    <property type="match status" value="1"/>
</dbReference>
<dbReference type="Pfam" id="PF06398">
    <property type="entry name" value="Pex24p"/>
    <property type="match status" value="1"/>
</dbReference>
<feature type="compositionally biased region" description="Polar residues" evidence="5">
    <location>
        <begin position="502"/>
        <end position="515"/>
    </location>
</feature>
<gene>
    <name evidence="8" type="ORF">B0J12DRAFT_216784</name>
</gene>
<keyword evidence="9" id="KW-1185">Reference proteome</keyword>
<evidence type="ECO:0000256" key="3">
    <source>
        <dbReference type="ARBA" id="ARBA00022989"/>
    </source>
</evidence>
<name>A0ABQ8G116_9PEZI</name>
<feature type="region of interest" description="Disordered" evidence="5">
    <location>
        <begin position="502"/>
        <end position="538"/>
    </location>
</feature>
<evidence type="ECO:0000313" key="8">
    <source>
        <dbReference type="EMBL" id="KAH7041958.1"/>
    </source>
</evidence>
<feature type="transmembrane region" description="Helical" evidence="6">
    <location>
        <begin position="289"/>
        <end position="308"/>
    </location>
</feature>
<proteinExistence type="predicted"/>
<keyword evidence="4 6" id="KW-0472">Membrane</keyword>
<dbReference type="PANTHER" id="PTHR28304:SF2">
    <property type="entry name" value="PEROXISOMAL MEMBRANE PROTEIN PEX29"/>
    <property type="match status" value="1"/>
</dbReference>
<evidence type="ECO:0000259" key="7">
    <source>
        <dbReference type="Pfam" id="PF06398"/>
    </source>
</evidence>
<feature type="compositionally biased region" description="Basic and acidic residues" evidence="5">
    <location>
        <begin position="525"/>
        <end position="534"/>
    </location>
</feature>
<sequence>MSGACRSSKITLTIPAKMRARIHPTPAPQRSRTSPVRSPKNHWTGAALQAEAFSWFLLVIRRHQLCSEDDINSTRASLSRSTNQLRRLHEQKRSEPFPKWQSLLTCSRLLQQMIPAEDLDDAARPKDRRSRKYVERPGFSIPTMSYNFRRFNARIGVAFVFENRLIRLFSWKDPTHTLAFLAIYSFVCLDPNLLAVLPLAGCLFFVMVPAFLARHPPPPSHLPTDVHPLNGPPMAPPQNIKPAPEFSKDFLRNMRDLQNSMEDFSRVHDAAINFITPPTNFSDETLSSALYLILFLTSIILFIAAQILPWRAVFLVTGWVLVGACHPKAQSFLEDTHADEFLKEQGDHAVSWLHAFADGDIDLSHAPERREVEVFELQRRSSDAPDAEYEPFLFTTQPYTPLSPARIAGDRPRGSRFFEDVEPPKGWRWADKKWTLDLLSREWVEDRCITGVEVEIEGERWVSDIQYDDADFASLALASNEDITKTGVAAAGLALVGGGLASQSSPNLHASSGSPTIARPKRSFKSWEEGDGSRKKGQWRRRRWVRLVERRPLPPPEDLYLSAQN</sequence>
<evidence type="ECO:0000256" key="1">
    <source>
        <dbReference type="ARBA" id="ARBA00004141"/>
    </source>
</evidence>
<evidence type="ECO:0000256" key="6">
    <source>
        <dbReference type="SAM" id="Phobius"/>
    </source>
</evidence>
<evidence type="ECO:0000313" key="9">
    <source>
        <dbReference type="Proteomes" id="UP000774617"/>
    </source>
</evidence>
<comment type="subcellular location">
    <subcellularLocation>
        <location evidence="1">Membrane</location>
        <topology evidence="1">Multi-pass membrane protein</topology>
    </subcellularLocation>
</comment>
<feature type="domain" description="TECPR1-like DysF" evidence="7">
    <location>
        <begin position="137"/>
        <end position="546"/>
    </location>
</feature>